<dbReference type="AlphaFoldDB" id="A0A0F8XMN7"/>
<name>A0A0F8XMN7_9ZZZZ</name>
<comment type="caution">
    <text evidence="1">The sequence shown here is derived from an EMBL/GenBank/DDBJ whole genome shotgun (WGS) entry which is preliminary data.</text>
</comment>
<reference evidence="1" key="1">
    <citation type="journal article" date="2015" name="Nature">
        <title>Complex archaea that bridge the gap between prokaryotes and eukaryotes.</title>
        <authorList>
            <person name="Spang A."/>
            <person name="Saw J.H."/>
            <person name="Jorgensen S.L."/>
            <person name="Zaremba-Niedzwiedzka K."/>
            <person name="Martijn J."/>
            <person name="Lind A.E."/>
            <person name="van Eijk R."/>
            <person name="Schleper C."/>
            <person name="Guy L."/>
            <person name="Ettema T.J."/>
        </authorList>
    </citation>
    <scope>NUCLEOTIDE SEQUENCE</scope>
</reference>
<organism evidence="1">
    <name type="scientific">marine sediment metagenome</name>
    <dbReference type="NCBI Taxonomy" id="412755"/>
    <lineage>
        <taxon>unclassified sequences</taxon>
        <taxon>metagenomes</taxon>
        <taxon>ecological metagenomes</taxon>
    </lineage>
</organism>
<proteinExistence type="predicted"/>
<gene>
    <name evidence="1" type="ORF">LCGC14_2925960</name>
</gene>
<accession>A0A0F8XMN7</accession>
<protein>
    <submittedName>
        <fullName evidence="1">Uncharacterized protein</fullName>
    </submittedName>
</protein>
<sequence length="341" mass="41330">DVYNVFYIIRNKSLFKFLLIELLQSSLQLELKSKQKFMRKEKGWLNSFRSSEKALRRYNNLYKLLFENQLKFQISYMITILSIKNKFYDQIQKILENRKIILPKNDRSGELLLQILMKLREGFDFNIYKAKFPIFCIQEFKADLPTDDNLMNFKRKFVNYLERLNISMNEGNIIKKVVNRIYSKIKYKHDYVIPPEIIRKFQDMSLDEFKEIYSYKNFFMSILDHNLNNKIDYLKTNGYDFNDWINKDLRNKFVHDLDIFYIKMENGLCGAKIVLGKNKNEVFSVEKYYESLCKLKALANFIYNHIFRVDQYNSSDFINYQLSNVKLMKVLQRNRFNFPKI</sequence>
<dbReference type="EMBL" id="LAZR01058279">
    <property type="protein sequence ID" value="KKK70243.1"/>
    <property type="molecule type" value="Genomic_DNA"/>
</dbReference>
<feature type="non-terminal residue" evidence="1">
    <location>
        <position position="1"/>
    </location>
</feature>
<evidence type="ECO:0000313" key="1">
    <source>
        <dbReference type="EMBL" id="KKK70243.1"/>
    </source>
</evidence>